<proteinExistence type="predicted"/>
<sequence>MKRLVEYFTFKDLSMFYFLNTRLNCKLLNRIMPYVTELGGVVFSTIFPIVLIVLNKRQSRTIGFEILFSLGLGQVIVHILKKSLTRERPYNILKNINTFGIELKDYSFPSGHTTAGFTTAVHLSMYIPQFMLVFVAMAVMVGISRIYLAVHYPSDVAVGLVIGISASLVSHSYLVSYL</sequence>
<keyword evidence="10" id="KW-1185">Reference proteome</keyword>
<evidence type="ECO:0000256" key="2">
    <source>
        <dbReference type="ARBA" id="ARBA00022475"/>
    </source>
</evidence>
<dbReference type="InterPro" id="IPR000326">
    <property type="entry name" value="PAP2/HPO"/>
</dbReference>
<dbReference type="HOGENOM" id="CLU_072573_10_2_9"/>
<evidence type="ECO:0000256" key="6">
    <source>
        <dbReference type="ARBA" id="ARBA00023136"/>
    </source>
</evidence>
<dbReference type="CDD" id="cd01610">
    <property type="entry name" value="PAP2_like"/>
    <property type="match status" value="1"/>
</dbReference>
<organism evidence="9 10">
    <name type="scientific">Gottschalkia acidurici (strain ATCC 7906 / DSM 604 / BCRC 14475 / CIP 104303 / KCTC 5404 / NCIMB 10678 / 9a)</name>
    <name type="common">Clostridium acidurici</name>
    <dbReference type="NCBI Taxonomy" id="1128398"/>
    <lineage>
        <taxon>Bacteria</taxon>
        <taxon>Bacillati</taxon>
        <taxon>Bacillota</taxon>
        <taxon>Tissierellia</taxon>
        <taxon>Tissierellales</taxon>
        <taxon>Gottschalkiaceae</taxon>
        <taxon>Gottschalkia</taxon>
    </lineage>
</organism>
<dbReference type="Gene3D" id="1.20.144.10">
    <property type="entry name" value="Phosphatidic acid phosphatase type 2/haloperoxidase"/>
    <property type="match status" value="1"/>
</dbReference>
<dbReference type="EMBL" id="CP003326">
    <property type="protein sequence ID" value="AFS77709.1"/>
    <property type="molecule type" value="Genomic_DNA"/>
</dbReference>
<dbReference type="PANTHER" id="PTHR14969">
    <property type="entry name" value="SPHINGOSINE-1-PHOSPHATE PHOSPHOHYDROLASE"/>
    <property type="match status" value="1"/>
</dbReference>
<dbReference type="Pfam" id="PF01569">
    <property type="entry name" value="PAP2"/>
    <property type="match status" value="1"/>
</dbReference>
<keyword evidence="5 7" id="KW-1133">Transmembrane helix</keyword>
<keyword evidence="6 7" id="KW-0472">Membrane</keyword>
<keyword evidence="2" id="KW-1003">Cell membrane</keyword>
<feature type="transmembrane region" description="Helical" evidence="7">
    <location>
        <begin position="60"/>
        <end position="80"/>
    </location>
</feature>
<comment type="subcellular location">
    <subcellularLocation>
        <location evidence="1">Cell membrane</location>
        <topology evidence="1">Multi-pass membrane protein</topology>
    </subcellularLocation>
</comment>
<feature type="domain" description="Phosphatidic acid phosphatase type 2/haloperoxidase" evidence="8">
    <location>
        <begin position="61"/>
        <end position="171"/>
    </location>
</feature>
<evidence type="ECO:0000313" key="9">
    <source>
        <dbReference type="EMBL" id="AFS77709.1"/>
    </source>
</evidence>
<feature type="transmembrane region" description="Helical" evidence="7">
    <location>
        <begin position="31"/>
        <end position="54"/>
    </location>
</feature>
<reference evidence="9 10" key="1">
    <citation type="journal article" date="2012" name="PLoS ONE">
        <title>The purine-utilizing bacterium Clostridium acidurici 9a: a genome-guided metabolic reconsideration.</title>
        <authorList>
            <person name="Hartwich K."/>
            <person name="Poehlein A."/>
            <person name="Daniel R."/>
        </authorList>
    </citation>
    <scope>NUCLEOTIDE SEQUENCE [LARGE SCALE GENOMIC DNA]</scope>
    <source>
        <strain evidence="10">ATCC 7906 / DSM 604 / BCRC 14475 / CIP 104303 / KCTC 5404 / NCIMB 10678 / 9a</strain>
    </source>
</reference>
<dbReference type="SUPFAM" id="SSF48317">
    <property type="entry name" value="Acid phosphatase/Vanadium-dependent haloperoxidase"/>
    <property type="match status" value="1"/>
</dbReference>
<dbReference type="GO" id="GO:0005886">
    <property type="term" value="C:plasma membrane"/>
    <property type="evidence" value="ECO:0007669"/>
    <property type="project" value="UniProtKB-SubCell"/>
</dbReference>
<dbReference type="PATRIC" id="fig|1128398.3.peg.674"/>
<dbReference type="AlphaFoldDB" id="K0AWU5"/>
<dbReference type="RefSeq" id="WP_014966846.1">
    <property type="nucleotide sequence ID" value="NC_018664.1"/>
</dbReference>
<gene>
    <name evidence="9" type="ordered locus">Curi_c06360</name>
</gene>
<evidence type="ECO:0000256" key="3">
    <source>
        <dbReference type="ARBA" id="ARBA00022692"/>
    </source>
</evidence>
<dbReference type="SMART" id="SM00014">
    <property type="entry name" value="acidPPc"/>
    <property type="match status" value="1"/>
</dbReference>
<feature type="transmembrane region" description="Helical" evidence="7">
    <location>
        <begin position="130"/>
        <end position="150"/>
    </location>
</feature>
<evidence type="ECO:0000256" key="4">
    <source>
        <dbReference type="ARBA" id="ARBA00022801"/>
    </source>
</evidence>
<dbReference type="KEGG" id="cad:Curi_c06360"/>
<protein>
    <submittedName>
        <fullName evidence="9">Phosphatase, PAP2 family</fullName>
    </submittedName>
</protein>
<evidence type="ECO:0000256" key="5">
    <source>
        <dbReference type="ARBA" id="ARBA00022989"/>
    </source>
</evidence>
<dbReference type="OrthoDB" id="9789113at2"/>
<dbReference type="Proteomes" id="UP000006094">
    <property type="component" value="Chromosome"/>
</dbReference>
<name>K0AWU5_GOTA9</name>
<keyword evidence="3 7" id="KW-0812">Transmembrane</keyword>
<dbReference type="InterPro" id="IPR036938">
    <property type="entry name" value="PAP2/HPO_sf"/>
</dbReference>
<dbReference type="STRING" id="1128398.Curi_c06360"/>
<feature type="transmembrane region" description="Helical" evidence="7">
    <location>
        <begin position="156"/>
        <end position="175"/>
    </location>
</feature>
<evidence type="ECO:0000256" key="7">
    <source>
        <dbReference type="SAM" id="Phobius"/>
    </source>
</evidence>
<evidence type="ECO:0000256" key="1">
    <source>
        <dbReference type="ARBA" id="ARBA00004651"/>
    </source>
</evidence>
<dbReference type="PANTHER" id="PTHR14969:SF62">
    <property type="entry name" value="DECAPRENYLPHOSPHORYL-5-PHOSPHORIBOSE PHOSPHATASE RV3807C-RELATED"/>
    <property type="match status" value="1"/>
</dbReference>
<dbReference type="eggNOG" id="COG0671">
    <property type="taxonomic scope" value="Bacteria"/>
</dbReference>
<evidence type="ECO:0000313" key="10">
    <source>
        <dbReference type="Proteomes" id="UP000006094"/>
    </source>
</evidence>
<dbReference type="GO" id="GO:0016787">
    <property type="term" value="F:hydrolase activity"/>
    <property type="evidence" value="ECO:0007669"/>
    <property type="project" value="UniProtKB-KW"/>
</dbReference>
<accession>K0AWU5</accession>
<keyword evidence="4" id="KW-0378">Hydrolase</keyword>
<evidence type="ECO:0000259" key="8">
    <source>
        <dbReference type="SMART" id="SM00014"/>
    </source>
</evidence>